<reference evidence="1 2" key="1">
    <citation type="journal article" date="2020" name="ISME J.">
        <title>Uncovering the hidden diversity of litter-decomposition mechanisms in mushroom-forming fungi.</title>
        <authorList>
            <person name="Floudas D."/>
            <person name="Bentzer J."/>
            <person name="Ahren D."/>
            <person name="Johansson T."/>
            <person name="Persson P."/>
            <person name="Tunlid A."/>
        </authorList>
    </citation>
    <scope>NUCLEOTIDE SEQUENCE [LARGE SCALE GENOMIC DNA]</scope>
    <source>
        <strain evidence="1 2">CBS 291.85</strain>
    </source>
</reference>
<dbReference type="EMBL" id="JAACJM010000036">
    <property type="protein sequence ID" value="KAF5362935.1"/>
    <property type="molecule type" value="Genomic_DNA"/>
</dbReference>
<protein>
    <submittedName>
        <fullName evidence="1">Uncharacterized protein</fullName>
    </submittedName>
</protein>
<organism evidence="1 2">
    <name type="scientific">Tetrapyrgos nigripes</name>
    <dbReference type="NCBI Taxonomy" id="182062"/>
    <lineage>
        <taxon>Eukaryota</taxon>
        <taxon>Fungi</taxon>
        <taxon>Dikarya</taxon>
        <taxon>Basidiomycota</taxon>
        <taxon>Agaricomycotina</taxon>
        <taxon>Agaricomycetes</taxon>
        <taxon>Agaricomycetidae</taxon>
        <taxon>Agaricales</taxon>
        <taxon>Marasmiineae</taxon>
        <taxon>Marasmiaceae</taxon>
        <taxon>Tetrapyrgos</taxon>
    </lineage>
</organism>
<dbReference type="Proteomes" id="UP000559256">
    <property type="component" value="Unassembled WGS sequence"/>
</dbReference>
<keyword evidence="2" id="KW-1185">Reference proteome</keyword>
<sequence>MHSTSMIPNAWPNYLPGWAETLIEAHNRLNNSHEFPHACPAMGPTRLALAECLRETEEAVVKWNTAWGLHRFIRSLILYGALYRLHRAYMDDTIAGITNIQNNCVPIPHILGPRPGVTVSKERVQDPCDCYNKLLCEGHVREVTTYHQPSNYYFPCGKHCLMPADWMALKYRLKPGYLEWKTKVESRYIHPPRQAQLSQLAINHHPGSQRAQAMNTTTTISLCAAANTTATSSSASAAALLCPLSHLRNLSHTLYFHLIFFPKSLLESRCPSPGRARRLQPVAPSETSSHPLSRLSTFVASSDPTTLYPHPNQKTLIYWLRILFPVHTASSLESELDLRGSDVLQRPR</sequence>
<comment type="caution">
    <text evidence="1">The sequence shown here is derived from an EMBL/GenBank/DDBJ whole genome shotgun (WGS) entry which is preliminary data.</text>
</comment>
<accession>A0A8H5GDV4</accession>
<evidence type="ECO:0000313" key="1">
    <source>
        <dbReference type="EMBL" id="KAF5362935.1"/>
    </source>
</evidence>
<name>A0A8H5GDV4_9AGAR</name>
<evidence type="ECO:0000313" key="2">
    <source>
        <dbReference type="Proteomes" id="UP000559256"/>
    </source>
</evidence>
<gene>
    <name evidence="1" type="ORF">D9758_007059</name>
</gene>
<proteinExistence type="predicted"/>
<dbReference type="AlphaFoldDB" id="A0A8H5GDV4"/>